<feature type="transmembrane region" description="Helical" evidence="1">
    <location>
        <begin position="144"/>
        <end position="164"/>
    </location>
</feature>
<dbReference type="AlphaFoldDB" id="W0ACA4"/>
<proteinExistence type="predicted"/>
<dbReference type="STRING" id="1123269.NX02_15165"/>
<sequence length="189" mass="19633">MTALMLLAAAVGVLLVRAGWPAGARRRGPLLIAGWGAIAISLIGMGRQDGAWGVTMVALVAMVVAQGALAVAALEKGRKAKAERAPREAEPTVALSPGGWAGLGRRVTIFLLVVPFGAVVAMLFALALLGAVRAAGWHDANSTPLGLLLWPIAWALLATWMLMYETLARIARPLAFVAAPSALALWLSL</sequence>
<protein>
    <submittedName>
        <fullName evidence="2">Uncharacterized protein</fullName>
    </submittedName>
</protein>
<keyword evidence="3" id="KW-1185">Reference proteome</keyword>
<organism evidence="2 3">
    <name type="scientific">Sphingomonas sanxanigenens DSM 19645 = NX02</name>
    <dbReference type="NCBI Taxonomy" id="1123269"/>
    <lineage>
        <taxon>Bacteria</taxon>
        <taxon>Pseudomonadati</taxon>
        <taxon>Pseudomonadota</taxon>
        <taxon>Alphaproteobacteria</taxon>
        <taxon>Sphingomonadales</taxon>
        <taxon>Sphingomonadaceae</taxon>
        <taxon>Sphingomonas</taxon>
    </lineage>
</organism>
<keyword evidence="1" id="KW-1133">Transmembrane helix</keyword>
<accession>W0ACA4</accession>
<feature type="transmembrane region" description="Helical" evidence="1">
    <location>
        <begin position="28"/>
        <end position="45"/>
    </location>
</feature>
<dbReference type="KEGG" id="ssan:NX02_15165"/>
<gene>
    <name evidence="2" type="ORF">NX02_15165</name>
</gene>
<keyword evidence="1" id="KW-0812">Transmembrane</keyword>
<name>W0ACA4_9SPHN</name>
<evidence type="ECO:0000313" key="2">
    <source>
        <dbReference type="EMBL" id="AHE54716.1"/>
    </source>
</evidence>
<dbReference type="RefSeq" id="WP_025292919.1">
    <property type="nucleotide sequence ID" value="NZ_CP006644.1"/>
</dbReference>
<dbReference type="HOGENOM" id="CLU_1433646_0_0_5"/>
<evidence type="ECO:0000256" key="1">
    <source>
        <dbReference type="SAM" id="Phobius"/>
    </source>
</evidence>
<feature type="transmembrane region" description="Helical" evidence="1">
    <location>
        <begin position="109"/>
        <end position="132"/>
    </location>
</feature>
<keyword evidence="1" id="KW-0472">Membrane</keyword>
<evidence type="ECO:0000313" key="3">
    <source>
        <dbReference type="Proteomes" id="UP000018851"/>
    </source>
</evidence>
<dbReference type="PATRIC" id="fig|1123269.5.peg.2961"/>
<reference evidence="2 3" key="1">
    <citation type="submission" date="2013-07" db="EMBL/GenBank/DDBJ databases">
        <title>Completed genome of Sphingomonas sanxanigenens NX02.</title>
        <authorList>
            <person name="Ma T."/>
            <person name="Huang H."/>
            <person name="Wu M."/>
            <person name="Li X."/>
            <person name="Li G."/>
        </authorList>
    </citation>
    <scope>NUCLEOTIDE SEQUENCE [LARGE SCALE GENOMIC DNA]</scope>
    <source>
        <strain evidence="2 3">NX02</strain>
    </source>
</reference>
<dbReference type="Proteomes" id="UP000018851">
    <property type="component" value="Chromosome"/>
</dbReference>
<dbReference type="EMBL" id="CP006644">
    <property type="protein sequence ID" value="AHE54716.1"/>
    <property type="molecule type" value="Genomic_DNA"/>
</dbReference>
<feature type="transmembrane region" description="Helical" evidence="1">
    <location>
        <begin position="52"/>
        <end position="74"/>
    </location>
</feature>